<reference evidence="6 7" key="1">
    <citation type="submission" date="2019-06" db="EMBL/GenBank/DDBJ databases">
        <title>A chromosome-scale genome assembly of the European perch, Perca fluviatilis.</title>
        <authorList>
            <person name="Roques C."/>
            <person name="Zahm M."/>
            <person name="Cabau C."/>
            <person name="Klopp C."/>
            <person name="Bouchez O."/>
            <person name="Donnadieu C."/>
            <person name="Kuhl H."/>
            <person name="Gislard M."/>
            <person name="Guendouz S."/>
            <person name="Journot L."/>
            <person name="Haffray P."/>
            <person name="Bestin A."/>
            <person name="Morvezen R."/>
            <person name="Feron R."/>
            <person name="Wen M."/>
            <person name="Jouanno E."/>
            <person name="Herpin A."/>
            <person name="Schartl M."/>
            <person name="Postlethwait J."/>
            <person name="Schaerlinger B."/>
            <person name="Chardard D."/>
            <person name="Lecocq T."/>
            <person name="Poncet C."/>
            <person name="Jaffrelo L."/>
            <person name="Lampietro C."/>
            <person name="Guiguen Y."/>
        </authorList>
    </citation>
    <scope>NUCLEOTIDE SEQUENCE [LARGE SCALE GENOMIC DNA]</scope>
    <source>
        <tissue evidence="6">Blood</tissue>
    </source>
</reference>
<dbReference type="SUPFAM" id="SSF48652">
    <property type="entry name" value="Tetraspanin"/>
    <property type="match status" value="1"/>
</dbReference>
<keyword evidence="3 5" id="KW-1133">Transmembrane helix</keyword>
<dbReference type="Pfam" id="PF00335">
    <property type="entry name" value="Tetraspanin"/>
    <property type="match status" value="1"/>
</dbReference>
<dbReference type="AlphaFoldDB" id="A0A6A5EHI2"/>
<accession>A0A6A5EHI2</accession>
<organism evidence="6 7">
    <name type="scientific">Perca fluviatilis</name>
    <name type="common">European perch</name>
    <dbReference type="NCBI Taxonomy" id="8168"/>
    <lineage>
        <taxon>Eukaryota</taxon>
        <taxon>Metazoa</taxon>
        <taxon>Chordata</taxon>
        <taxon>Craniata</taxon>
        <taxon>Vertebrata</taxon>
        <taxon>Euteleostomi</taxon>
        <taxon>Actinopterygii</taxon>
        <taxon>Neopterygii</taxon>
        <taxon>Teleostei</taxon>
        <taxon>Neoteleostei</taxon>
        <taxon>Acanthomorphata</taxon>
        <taxon>Eupercaria</taxon>
        <taxon>Perciformes</taxon>
        <taxon>Percoidei</taxon>
        <taxon>Percidae</taxon>
        <taxon>Percinae</taxon>
        <taxon>Perca</taxon>
    </lineage>
</organism>
<dbReference type="InterPro" id="IPR008952">
    <property type="entry name" value="Tetraspanin_EC2_sf"/>
</dbReference>
<feature type="transmembrane region" description="Helical" evidence="5">
    <location>
        <begin position="271"/>
        <end position="297"/>
    </location>
</feature>
<sequence>MSSTGAPQGAVLFSLHRVYSGLQAQYKHLFSDDTAIVGRVSEENDQEYRQAICDFVNWCESNHLHINASKTKEMTSRLFSQSRSDPKCPRMAQGCLKCLKYTMCFANFLIFMSGVAVLGIGVYMTVNFKMTALTPTLASFNLANMLLVSGIIVTCVSFLGFLGALKENRCILLTFFLLLFILMLVELTAACLLLMYEGEIGERVKDDLTKGLEKAKGSNSTSDWDIIQKTMECCGVNNVTDWGSVVPASCTPDYSSQGCLAKLKNWFEENFLTIGISVIVLCIIEVLGMCFAMTLFCHISRSGLGYKL</sequence>
<comment type="caution">
    <text evidence="6">The sequence shown here is derived from an EMBL/GenBank/DDBJ whole genome shotgun (WGS) entry which is preliminary data.</text>
</comment>
<gene>
    <name evidence="6" type="ORF">PFLUV_G00066180</name>
</gene>
<comment type="subcellular location">
    <subcellularLocation>
        <location evidence="1">Membrane</location>
        <topology evidence="1">Multi-pass membrane protein</topology>
    </subcellularLocation>
</comment>
<dbReference type="Gene3D" id="1.10.1450.10">
    <property type="entry name" value="Tetraspanin"/>
    <property type="match status" value="1"/>
</dbReference>
<evidence type="ECO:0000256" key="2">
    <source>
        <dbReference type="ARBA" id="ARBA00022692"/>
    </source>
</evidence>
<keyword evidence="2 5" id="KW-0812">Transmembrane</keyword>
<evidence type="ECO:0000256" key="4">
    <source>
        <dbReference type="ARBA" id="ARBA00023136"/>
    </source>
</evidence>
<dbReference type="Proteomes" id="UP000465112">
    <property type="component" value="Chromosome 6"/>
</dbReference>
<evidence type="ECO:0000313" key="6">
    <source>
        <dbReference type="EMBL" id="KAF1388777.1"/>
    </source>
</evidence>
<dbReference type="EMBL" id="VHII01000006">
    <property type="protein sequence ID" value="KAF1388777.1"/>
    <property type="molecule type" value="Genomic_DNA"/>
</dbReference>
<evidence type="ECO:0000256" key="3">
    <source>
        <dbReference type="ARBA" id="ARBA00022989"/>
    </source>
</evidence>
<dbReference type="GO" id="GO:0005886">
    <property type="term" value="C:plasma membrane"/>
    <property type="evidence" value="ECO:0007669"/>
    <property type="project" value="TreeGrafter"/>
</dbReference>
<dbReference type="PRINTS" id="PR00259">
    <property type="entry name" value="TMFOUR"/>
</dbReference>
<name>A0A6A5EHI2_PERFL</name>
<proteinExistence type="predicted"/>
<feature type="transmembrane region" description="Helical" evidence="5">
    <location>
        <begin position="146"/>
        <end position="165"/>
    </location>
</feature>
<keyword evidence="7" id="KW-1185">Reference proteome</keyword>
<evidence type="ECO:0000313" key="7">
    <source>
        <dbReference type="Proteomes" id="UP000465112"/>
    </source>
</evidence>
<dbReference type="PANTHER" id="PTHR19282">
    <property type="entry name" value="TETRASPANIN"/>
    <property type="match status" value="1"/>
</dbReference>
<feature type="transmembrane region" description="Helical" evidence="5">
    <location>
        <begin position="105"/>
        <end position="126"/>
    </location>
</feature>
<dbReference type="PANTHER" id="PTHR19282:SF39">
    <property type="entry name" value="LEUKOCYTE SURFACE ANTIGEN CD53"/>
    <property type="match status" value="1"/>
</dbReference>
<evidence type="ECO:0000256" key="1">
    <source>
        <dbReference type="ARBA" id="ARBA00004141"/>
    </source>
</evidence>
<dbReference type="InterPro" id="IPR018499">
    <property type="entry name" value="Tetraspanin/Peripherin"/>
</dbReference>
<evidence type="ECO:0000256" key="5">
    <source>
        <dbReference type="SAM" id="Phobius"/>
    </source>
</evidence>
<keyword evidence="4 5" id="KW-0472">Membrane</keyword>
<protein>
    <submittedName>
        <fullName evidence="6">Uncharacterized protein</fullName>
    </submittedName>
</protein>
<feature type="transmembrane region" description="Helical" evidence="5">
    <location>
        <begin position="172"/>
        <end position="196"/>
    </location>
</feature>